<dbReference type="InParanoid" id="A0A0B2UIX0"/>
<evidence type="ECO:0000313" key="2">
    <source>
        <dbReference type="EMBL" id="KHN68930.1"/>
    </source>
</evidence>
<protein>
    <recommendedName>
        <fullName evidence="1">SUI1 domain-containing protein</fullName>
    </recommendedName>
</protein>
<dbReference type="InterPro" id="IPR001950">
    <property type="entry name" value="SUI1"/>
</dbReference>
<feature type="domain" description="SUI1" evidence="1">
    <location>
        <begin position="45"/>
        <end position="97"/>
    </location>
</feature>
<accession>A0A0B2UIX0</accession>
<evidence type="ECO:0000313" key="3">
    <source>
        <dbReference type="Proteomes" id="UP000031056"/>
    </source>
</evidence>
<organism evidence="2 3">
    <name type="scientific">Ordospora colligata OC4</name>
    <dbReference type="NCBI Taxonomy" id="1354746"/>
    <lineage>
        <taxon>Eukaryota</taxon>
        <taxon>Fungi</taxon>
        <taxon>Fungi incertae sedis</taxon>
        <taxon>Microsporidia</taxon>
        <taxon>Ordosporidae</taxon>
        <taxon>Ordospora</taxon>
    </lineage>
</organism>
<comment type="caution">
    <text evidence="2">The sequence shown here is derived from an EMBL/GenBank/DDBJ whole genome shotgun (WGS) entry which is preliminary data.</text>
</comment>
<gene>
    <name evidence="2" type="ORF">M896_121530</name>
</gene>
<keyword evidence="3" id="KW-1185">Reference proteome</keyword>
<dbReference type="Pfam" id="PF01253">
    <property type="entry name" value="SUI1"/>
    <property type="match status" value="1"/>
</dbReference>
<dbReference type="GeneID" id="26262670"/>
<sequence length="124" mass="13845">MDPRALVEHNQCEVNDHEKRMNEFECASIPAHGEIGILQDEKNIVRVKVQQKKGAKKVTIIENIPLDVRENVLCSLRKEMGCGGTLLDDRSIQLQGDKTTSPGLVSSLKKYIKGCKVEMNGRIS</sequence>
<dbReference type="InterPro" id="IPR036877">
    <property type="entry name" value="SUI1_dom_sf"/>
</dbReference>
<dbReference type="EMBL" id="JOKQ01000012">
    <property type="protein sequence ID" value="KHN68930.1"/>
    <property type="molecule type" value="Genomic_DNA"/>
</dbReference>
<dbReference type="Proteomes" id="UP000031056">
    <property type="component" value="Unassembled WGS sequence"/>
</dbReference>
<dbReference type="OrthoDB" id="2193673at2759"/>
<name>A0A0B2UIX0_9MICR</name>
<proteinExistence type="predicted"/>
<evidence type="ECO:0000259" key="1">
    <source>
        <dbReference type="PROSITE" id="PS50296"/>
    </source>
</evidence>
<dbReference type="Gene3D" id="3.30.780.10">
    <property type="entry name" value="SUI1-like domain"/>
    <property type="match status" value="1"/>
</dbReference>
<dbReference type="HOGENOM" id="CLU_170489_0_0_1"/>
<dbReference type="GO" id="GO:0003743">
    <property type="term" value="F:translation initiation factor activity"/>
    <property type="evidence" value="ECO:0007669"/>
    <property type="project" value="InterPro"/>
</dbReference>
<dbReference type="SUPFAM" id="SSF55159">
    <property type="entry name" value="eIF1-like"/>
    <property type="match status" value="1"/>
</dbReference>
<dbReference type="PROSITE" id="PS50296">
    <property type="entry name" value="SUI1"/>
    <property type="match status" value="1"/>
</dbReference>
<dbReference type="AlphaFoldDB" id="A0A0B2UIX0"/>
<reference evidence="2 3" key="1">
    <citation type="journal article" date="2014" name="MBio">
        <title>The Ordospora colligata genome; evolution of extreme reduction in microsporidia and host-to-parasite horizontal gene transfer.</title>
        <authorList>
            <person name="Pombert J.-F."/>
            <person name="Haag K.L."/>
            <person name="Beidas S."/>
            <person name="Ebert D."/>
            <person name="Keeling P.J."/>
        </authorList>
    </citation>
    <scope>NUCLEOTIDE SEQUENCE [LARGE SCALE GENOMIC DNA]</scope>
    <source>
        <strain evidence="2 3">OC4</strain>
    </source>
</reference>
<dbReference type="RefSeq" id="XP_014562972.1">
    <property type="nucleotide sequence ID" value="XM_014707486.1"/>
</dbReference>
<dbReference type="VEuPathDB" id="MicrosporidiaDB:M896_121530"/>